<comment type="caution">
    <text evidence="6">The sequence shown here is derived from an EMBL/GenBank/DDBJ whole genome shotgun (WGS) entry which is preliminary data.</text>
</comment>
<dbReference type="InterPro" id="IPR028998">
    <property type="entry name" value="RimP_C"/>
</dbReference>
<dbReference type="Gene3D" id="3.30.300.70">
    <property type="entry name" value="RimP-like superfamily, N-terminal"/>
    <property type="match status" value="1"/>
</dbReference>
<reference evidence="6 7" key="1">
    <citation type="submission" date="2015-11" db="EMBL/GenBank/DDBJ databases">
        <authorList>
            <person name="Lin W."/>
        </authorList>
    </citation>
    <scope>NUCLEOTIDE SEQUENCE [LARGE SCALE GENOMIC DNA]</scope>
    <source>
        <strain evidence="6 7">HCH-1</strain>
    </source>
</reference>
<dbReference type="Pfam" id="PF17384">
    <property type="entry name" value="DUF150_C"/>
    <property type="match status" value="1"/>
</dbReference>
<organism evidence="6 7">
    <name type="scientific">Candidatus Magnetominusculus xianensis</name>
    <dbReference type="NCBI Taxonomy" id="1748249"/>
    <lineage>
        <taxon>Bacteria</taxon>
        <taxon>Pseudomonadati</taxon>
        <taxon>Nitrospirota</taxon>
        <taxon>Nitrospiria</taxon>
        <taxon>Nitrospirales</taxon>
        <taxon>Nitrospiraceae</taxon>
        <taxon>Candidatus Magnetominusculus</taxon>
    </lineage>
</organism>
<dbReference type="InterPro" id="IPR003728">
    <property type="entry name" value="Ribosome_maturation_RimP"/>
</dbReference>
<keyword evidence="1 3" id="KW-0963">Cytoplasm</keyword>
<comment type="function">
    <text evidence="3">Required for maturation of 30S ribosomal subunits.</text>
</comment>
<feature type="domain" description="Ribosome maturation factor RimP C-terminal" evidence="5">
    <location>
        <begin position="85"/>
        <end position="156"/>
    </location>
</feature>
<comment type="similarity">
    <text evidence="3">Belongs to the RimP family.</text>
</comment>
<proteinExistence type="inferred from homology"/>
<protein>
    <recommendedName>
        <fullName evidence="3">Ribosome maturation factor RimP</fullName>
    </recommendedName>
</protein>
<feature type="domain" description="Ribosome maturation factor RimP N-terminal" evidence="4">
    <location>
        <begin position="11"/>
        <end position="82"/>
    </location>
</feature>
<comment type="subcellular location">
    <subcellularLocation>
        <location evidence="3">Cytoplasm</location>
    </subcellularLocation>
</comment>
<evidence type="ECO:0000313" key="7">
    <source>
        <dbReference type="Proteomes" id="UP000060487"/>
    </source>
</evidence>
<gene>
    <name evidence="3 6" type="primary">rimP</name>
    <name evidence="6" type="ORF">ASN18_2125</name>
</gene>
<evidence type="ECO:0000259" key="4">
    <source>
        <dbReference type="Pfam" id="PF02576"/>
    </source>
</evidence>
<dbReference type="Pfam" id="PF02576">
    <property type="entry name" value="RimP_N"/>
    <property type="match status" value="1"/>
</dbReference>
<dbReference type="InterPro" id="IPR035956">
    <property type="entry name" value="RimP_N_sf"/>
</dbReference>
<evidence type="ECO:0000256" key="1">
    <source>
        <dbReference type="ARBA" id="ARBA00022490"/>
    </source>
</evidence>
<dbReference type="PANTHER" id="PTHR33867">
    <property type="entry name" value="RIBOSOME MATURATION FACTOR RIMP"/>
    <property type="match status" value="1"/>
</dbReference>
<sequence>MEIMRRLEAIVREAALQRAVELFSVELKGQGARKILRVTIDKESSVGIADCEGMSRDLSARLDVEGILKGGYTLEVTSPGIDRPLRNKADFVKYTGKLAKVVVKGTAGGAISVAAKDACIIGKILSVTDDAVTLEDAKSAVEIKFHDIIRAKLEIEIK</sequence>
<dbReference type="EMBL" id="LNQR01000073">
    <property type="protein sequence ID" value="KWT83953.1"/>
    <property type="molecule type" value="Genomic_DNA"/>
</dbReference>
<evidence type="ECO:0000259" key="5">
    <source>
        <dbReference type="Pfam" id="PF17384"/>
    </source>
</evidence>
<evidence type="ECO:0000256" key="2">
    <source>
        <dbReference type="ARBA" id="ARBA00022517"/>
    </source>
</evidence>
<dbReference type="InterPro" id="IPR036847">
    <property type="entry name" value="RimP_C_sf"/>
</dbReference>
<dbReference type="InterPro" id="IPR028989">
    <property type="entry name" value="RimP_N"/>
</dbReference>
<dbReference type="CDD" id="cd01734">
    <property type="entry name" value="YlxS_C"/>
    <property type="match status" value="1"/>
</dbReference>
<dbReference type="PANTHER" id="PTHR33867:SF1">
    <property type="entry name" value="RIBOSOME MATURATION FACTOR RIMP"/>
    <property type="match status" value="1"/>
</dbReference>
<dbReference type="RefSeq" id="WP_085052729.1">
    <property type="nucleotide sequence ID" value="NZ_LNQR01000073.1"/>
</dbReference>
<dbReference type="SUPFAM" id="SSF74942">
    <property type="entry name" value="YhbC-like, C-terminal domain"/>
    <property type="match status" value="1"/>
</dbReference>
<keyword evidence="2 3" id="KW-0690">Ribosome biogenesis</keyword>
<dbReference type="Proteomes" id="UP000060487">
    <property type="component" value="Unassembled WGS sequence"/>
</dbReference>
<dbReference type="SUPFAM" id="SSF75420">
    <property type="entry name" value="YhbC-like, N-terminal domain"/>
    <property type="match status" value="1"/>
</dbReference>
<keyword evidence="7" id="KW-1185">Reference proteome</keyword>
<evidence type="ECO:0000313" key="6">
    <source>
        <dbReference type="EMBL" id="KWT83953.1"/>
    </source>
</evidence>
<dbReference type="HAMAP" id="MF_01077">
    <property type="entry name" value="RimP"/>
    <property type="match status" value="1"/>
</dbReference>
<name>A0ABR5SDX8_9BACT</name>
<evidence type="ECO:0000256" key="3">
    <source>
        <dbReference type="HAMAP-Rule" id="MF_01077"/>
    </source>
</evidence>
<accession>A0ABR5SDX8</accession>